<organism evidence="2 3">
    <name type="scientific">Paenibacillus curdlanolyticus YK9</name>
    <dbReference type="NCBI Taxonomy" id="717606"/>
    <lineage>
        <taxon>Bacteria</taxon>
        <taxon>Bacillati</taxon>
        <taxon>Bacillota</taxon>
        <taxon>Bacilli</taxon>
        <taxon>Bacillales</taxon>
        <taxon>Paenibacillaceae</taxon>
        <taxon>Paenibacillus</taxon>
    </lineage>
</organism>
<name>E0IDU4_9BACL</name>
<keyword evidence="1" id="KW-1133">Transmembrane helix</keyword>
<keyword evidence="1" id="KW-0472">Membrane</keyword>
<dbReference type="STRING" id="717606.PaecuDRAFT_3835"/>
<sequence>MKKNGWTLLLFIVLGLLSGALVAKWLKKVSGLSFLTNTSTITWSPDADLYVFSYDLTIRLELSLLSILGVVAAIWLYRKL</sequence>
<reference evidence="2 3" key="1">
    <citation type="submission" date="2010-07" db="EMBL/GenBank/DDBJ databases">
        <title>The draft genome of Paenibacillus curdlanolyticus YK9.</title>
        <authorList>
            <consortium name="US DOE Joint Genome Institute (JGI-PGF)"/>
            <person name="Lucas S."/>
            <person name="Copeland A."/>
            <person name="Lapidus A."/>
            <person name="Cheng J.-F."/>
            <person name="Bruce D."/>
            <person name="Goodwin L."/>
            <person name="Pitluck S."/>
            <person name="Land M.L."/>
            <person name="Hauser L."/>
            <person name="Chang Y.-J."/>
            <person name="Jeffries C."/>
            <person name="Anderson I.J."/>
            <person name="Johnson E."/>
            <person name="Loganathan U."/>
            <person name="Mulhopadhyay B."/>
            <person name="Kyrpides N."/>
            <person name="Woyke T.J."/>
        </authorList>
    </citation>
    <scope>NUCLEOTIDE SEQUENCE [LARGE SCALE GENOMIC DNA]</scope>
    <source>
        <strain evidence="2 3">YK9</strain>
    </source>
</reference>
<dbReference type="RefSeq" id="WP_006039821.1">
    <property type="nucleotide sequence ID" value="NZ_AEDD01000011.1"/>
</dbReference>
<dbReference type="Pfam" id="PF14209">
    <property type="entry name" value="DUF4321"/>
    <property type="match status" value="1"/>
</dbReference>
<dbReference type="EMBL" id="AEDD01000011">
    <property type="protein sequence ID" value="EFM09298.1"/>
    <property type="molecule type" value="Genomic_DNA"/>
</dbReference>
<evidence type="ECO:0000256" key="1">
    <source>
        <dbReference type="SAM" id="Phobius"/>
    </source>
</evidence>
<evidence type="ECO:0000313" key="3">
    <source>
        <dbReference type="Proteomes" id="UP000005387"/>
    </source>
</evidence>
<evidence type="ECO:0000313" key="2">
    <source>
        <dbReference type="EMBL" id="EFM09298.1"/>
    </source>
</evidence>
<keyword evidence="1" id="KW-0812">Transmembrane</keyword>
<evidence type="ECO:0008006" key="4">
    <source>
        <dbReference type="Google" id="ProtNLM"/>
    </source>
</evidence>
<dbReference type="OrthoDB" id="2974387at2"/>
<keyword evidence="3" id="KW-1185">Reference proteome</keyword>
<feature type="transmembrane region" description="Helical" evidence="1">
    <location>
        <begin position="56"/>
        <end position="77"/>
    </location>
</feature>
<proteinExistence type="predicted"/>
<gene>
    <name evidence="2" type="ORF">PaecuDRAFT_3835</name>
</gene>
<dbReference type="Proteomes" id="UP000005387">
    <property type="component" value="Unassembled WGS sequence"/>
</dbReference>
<protein>
    <recommendedName>
        <fullName evidence="4">DUF4321 domain-containing protein</fullName>
    </recommendedName>
</protein>
<accession>E0IDU4</accession>
<dbReference type="AlphaFoldDB" id="E0IDU4"/>
<dbReference type="eggNOG" id="ENOG503317J">
    <property type="taxonomic scope" value="Bacteria"/>
</dbReference>
<dbReference type="InterPro" id="IPR025470">
    <property type="entry name" value="DUF4321"/>
</dbReference>